<dbReference type="Gene3D" id="2.60.210.10">
    <property type="entry name" value="Apoptosis, Tumor Necrosis Factor Receptor Associated Protein 2, Chain A"/>
    <property type="match status" value="1"/>
</dbReference>
<dbReference type="SUPFAM" id="SSF49599">
    <property type="entry name" value="TRAF domain-like"/>
    <property type="match status" value="1"/>
</dbReference>
<feature type="non-terminal residue" evidence="2">
    <location>
        <position position="1"/>
    </location>
</feature>
<evidence type="ECO:0000313" key="2">
    <source>
        <dbReference type="EMBL" id="GMR55010.1"/>
    </source>
</evidence>
<keyword evidence="3" id="KW-1185">Reference proteome</keyword>
<dbReference type="InterPro" id="IPR000210">
    <property type="entry name" value="BTB/POZ_dom"/>
</dbReference>
<dbReference type="Gene3D" id="3.30.710.10">
    <property type="entry name" value="Potassium Channel Kv1.1, Chain A"/>
    <property type="match status" value="1"/>
</dbReference>
<proteinExistence type="predicted"/>
<dbReference type="SUPFAM" id="SSF54695">
    <property type="entry name" value="POZ domain"/>
    <property type="match status" value="1"/>
</dbReference>
<dbReference type="Pfam" id="PF00917">
    <property type="entry name" value="MATH"/>
    <property type="match status" value="1"/>
</dbReference>
<evidence type="ECO:0000313" key="3">
    <source>
        <dbReference type="Proteomes" id="UP001328107"/>
    </source>
</evidence>
<dbReference type="InterPro" id="IPR011333">
    <property type="entry name" value="SKP1/BTB/POZ_sf"/>
</dbReference>
<dbReference type="Proteomes" id="UP001328107">
    <property type="component" value="Unassembled WGS sequence"/>
</dbReference>
<accession>A0AAN5D2S8</accession>
<dbReference type="PANTHER" id="PTHR47022:SF1">
    <property type="entry name" value="BTB AND MATH DOMAIN-CONTAINING PROTEIN 36-RELATED"/>
    <property type="match status" value="1"/>
</dbReference>
<dbReference type="Pfam" id="PF00651">
    <property type="entry name" value="BTB"/>
    <property type="match status" value="1"/>
</dbReference>
<dbReference type="PANTHER" id="PTHR47022">
    <property type="entry name" value="BTB AND MATH DOMAIN-CONTAINING PROTEIN 36-RELATED"/>
    <property type="match status" value="1"/>
</dbReference>
<name>A0AAN5D2S8_9BILA</name>
<dbReference type="AlphaFoldDB" id="A0AAN5D2S8"/>
<evidence type="ECO:0000259" key="1">
    <source>
        <dbReference type="PROSITE" id="PS50097"/>
    </source>
</evidence>
<dbReference type="PROSITE" id="PS50097">
    <property type="entry name" value="BTB"/>
    <property type="match status" value="1"/>
</dbReference>
<gene>
    <name evidence="2" type="ORF">PMAYCL1PPCAC_25206</name>
</gene>
<dbReference type="InterPro" id="IPR002083">
    <property type="entry name" value="MATH/TRAF_dom"/>
</dbReference>
<organism evidence="2 3">
    <name type="scientific">Pristionchus mayeri</name>
    <dbReference type="NCBI Taxonomy" id="1317129"/>
    <lineage>
        <taxon>Eukaryota</taxon>
        <taxon>Metazoa</taxon>
        <taxon>Ecdysozoa</taxon>
        <taxon>Nematoda</taxon>
        <taxon>Chromadorea</taxon>
        <taxon>Rhabditida</taxon>
        <taxon>Rhabditina</taxon>
        <taxon>Diplogasteromorpha</taxon>
        <taxon>Diplogasteroidea</taxon>
        <taxon>Neodiplogasteridae</taxon>
        <taxon>Pristionchus</taxon>
    </lineage>
</organism>
<protein>
    <recommendedName>
        <fullName evidence="1">BTB domain-containing protein</fullName>
    </recommendedName>
</protein>
<comment type="caution">
    <text evidence="2">The sequence shown here is derived from an EMBL/GenBank/DDBJ whole genome shotgun (WGS) entry which is preliminary data.</text>
</comment>
<dbReference type="InterPro" id="IPR008974">
    <property type="entry name" value="TRAF-like"/>
</dbReference>
<feature type="non-terminal residue" evidence="2">
    <location>
        <position position="173"/>
    </location>
</feature>
<reference evidence="3" key="1">
    <citation type="submission" date="2022-10" db="EMBL/GenBank/DDBJ databases">
        <title>Genome assembly of Pristionchus species.</title>
        <authorList>
            <person name="Yoshida K."/>
            <person name="Sommer R.J."/>
        </authorList>
    </citation>
    <scope>NUCLEOTIDE SEQUENCE [LARGE SCALE GENOMIC DNA]</scope>
    <source>
        <strain evidence="3">RS5460</strain>
    </source>
</reference>
<sequence>ITDEVVQFEFDCSDLNKPDSSISQEISVKGVPWKVFFLIDGDIRIGFMCDHNQFTPWKISIAAEFNLLHPDEAKDISVKNFHKAKDCSVLELSLINKEDFKNNIKNFIHDNKITIEVRLLITKMKGIKIAHEFDFFNPNEPFNDVALVIEGEKIYASKQILAASSPVFKAMFY</sequence>
<feature type="domain" description="BTB" evidence="1">
    <location>
        <begin position="143"/>
        <end position="173"/>
    </location>
</feature>
<dbReference type="EMBL" id="BTRK01000005">
    <property type="protein sequence ID" value="GMR55010.1"/>
    <property type="molecule type" value="Genomic_DNA"/>
</dbReference>